<reference evidence="2 3" key="1">
    <citation type="submission" date="2015-11" db="EMBL/GenBank/DDBJ databases">
        <title>Description and complete genome sequence of a novel strain predominating in hypersaline microbial mats and representing a new family of the Bacteriodetes phylum.</title>
        <authorList>
            <person name="Spring S."/>
            <person name="Bunk B."/>
            <person name="Sproer C."/>
            <person name="Klenk H.-P."/>
        </authorList>
    </citation>
    <scope>NUCLEOTIDE SEQUENCE [LARGE SCALE GENOMIC DNA]</scope>
    <source>
        <strain evidence="2 3">L21-Spi-D4</strain>
    </source>
</reference>
<dbReference type="Proteomes" id="UP000064893">
    <property type="component" value="Chromosome"/>
</dbReference>
<evidence type="ECO:0000313" key="3">
    <source>
        <dbReference type="Proteomes" id="UP000064893"/>
    </source>
</evidence>
<accession>A0A0S2HX34</accession>
<proteinExistence type="predicted"/>
<dbReference type="EMBL" id="CP013118">
    <property type="protein sequence ID" value="ALO14649.1"/>
    <property type="molecule type" value="Genomic_DNA"/>
</dbReference>
<dbReference type="InterPro" id="IPR027417">
    <property type="entry name" value="P-loop_NTPase"/>
</dbReference>
<dbReference type="InterPro" id="IPR052735">
    <property type="entry name" value="NAD_biosynth-regulator"/>
</dbReference>
<dbReference type="AlphaFoldDB" id="A0A0S2HX34"/>
<evidence type="ECO:0000259" key="1">
    <source>
        <dbReference type="Pfam" id="PF13521"/>
    </source>
</evidence>
<dbReference type="SUPFAM" id="SSF52540">
    <property type="entry name" value="P-loop containing nucleoside triphosphate hydrolases"/>
    <property type="match status" value="1"/>
</dbReference>
<dbReference type="Pfam" id="PF13521">
    <property type="entry name" value="AAA_28"/>
    <property type="match status" value="1"/>
</dbReference>
<organism evidence="2 3">
    <name type="scientific">Salinivirga cyanobacteriivorans</name>
    <dbReference type="NCBI Taxonomy" id="1307839"/>
    <lineage>
        <taxon>Bacteria</taxon>
        <taxon>Pseudomonadati</taxon>
        <taxon>Bacteroidota</taxon>
        <taxon>Bacteroidia</taxon>
        <taxon>Bacteroidales</taxon>
        <taxon>Salinivirgaceae</taxon>
        <taxon>Salinivirga</taxon>
    </lineage>
</organism>
<dbReference type="OrthoDB" id="9151999at2"/>
<dbReference type="Gene3D" id="3.40.50.300">
    <property type="entry name" value="P-loop containing nucleotide triphosphate hydrolases"/>
    <property type="match status" value="1"/>
</dbReference>
<feature type="domain" description="NadR/Ttd14 AAA" evidence="1">
    <location>
        <begin position="7"/>
        <end position="161"/>
    </location>
</feature>
<protein>
    <submittedName>
        <fullName evidence="2">Trifunctional NAD biosynthesis/regulator protein NadR</fullName>
    </submittedName>
</protein>
<keyword evidence="3" id="KW-1185">Reference proteome</keyword>
<name>A0A0S2HX34_9BACT</name>
<dbReference type="InterPro" id="IPR038727">
    <property type="entry name" value="NadR/Ttd14_AAA_dom"/>
</dbReference>
<dbReference type="STRING" id="1307839.L21SP5_00982"/>
<dbReference type="RefSeq" id="WP_057952174.1">
    <property type="nucleotide sequence ID" value="NZ_CP013118.1"/>
</dbReference>
<dbReference type="PANTHER" id="PTHR37512">
    <property type="entry name" value="TRIFUNCTIONAL NAD BIOSYNTHESIS/REGULATOR PROTEIN NADR"/>
    <property type="match status" value="1"/>
</dbReference>
<sequence>MNHKGTRIAIVGPESTGKTMLTQKLAEYYNGEWIPEYARDYIEKLERPYKFSDVEHIARWLIDAYDNCQDVPYPVFFDTEMIITKVWLDVAFGKLPDQMEKWLKHMNFDAFLLCYPDLPWEPDPIRENGGKMREILYHRYRTEIKKLQKPYQIIKGHGAERMANASKALNKLTGLPDLTKTIKADHSLKALF</sequence>
<dbReference type="KEGG" id="blq:L21SP5_00982"/>
<evidence type="ECO:0000313" key="2">
    <source>
        <dbReference type="EMBL" id="ALO14649.1"/>
    </source>
</evidence>
<dbReference type="PANTHER" id="PTHR37512:SF1">
    <property type="entry name" value="NADR_TTD14 AAA DOMAIN-CONTAINING PROTEIN"/>
    <property type="match status" value="1"/>
</dbReference>
<gene>
    <name evidence="2" type="primary">nadR</name>
    <name evidence="2" type="ORF">L21SP5_00982</name>
</gene>